<dbReference type="SUPFAM" id="SSF50978">
    <property type="entry name" value="WD40 repeat-like"/>
    <property type="match status" value="1"/>
</dbReference>
<dbReference type="GO" id="GO:0032040">
    <property type="term" value="C:small-subunit processome"/>
    <property type="evidence" value="ECO:0007669"/>
    <property type="project" value="EnsemblFungi"/>
</dbReference>
<dbReference type="SMART" id="SM00320">
    <property type="entry name" value="WD40"/>
    <property type="match status" value="3"/>
</dbReference>
<dbReference type="VEuPathDB" id="FungiDB:GWK60_M02695"/>
<keyword evidence="4 8" id="KW-0853">WD repeat</keyword>
<feature type="repeat" description="WD" evidence="8">
    <location>
        <begin position="288"/>
        <end position="323"/>
    </location>
</feature>
<dbReference type="VEuPathDB" id="FungiDB:B1J91_M02805g"/>
<dbReference type="InterPro" id="IPR036322">
    <property type="entry name" value="WD40_repeat_dom_sf"/>
</dbReference>
<name>A0A0W0CXP3_CANGB</name>
<dbReference type="Gene3D" id="2.130.10.10">
    <property type="entry name" value="YVTN repeat-like/Quinoprotein amine dehydrogenase"/>
    <property type="match status" value="2"/>
</dbReference>
<dbReference type="GO" id="GO:0034455">
    <property type="term" value="C:t-UTP complex"/>
    <property type="evidence" value="ECO:0007669"/>
    <property type="project" value="EnsemblFungi"/>
</dbReference>
<comment type="caution">
    <text evidence="9">The sequence shown here is derived from an EMBL/GenBank/DDBJ whole genome shotgun (WGS) entry which is preliminary data.</text>
</comment>
<dbReference type="GO" id="GO:2000234">
    <property type="term" value="P:positive regulation of rRNA processing"/>
    <property type="evidence" value="ECO:0007669"/>
    <property type="project" value="TreeGrafter"/>
</dbReference>
<evidence type="ECO:0000256" key="6">
    <source>
        <dbReference type="ARBA" id="ARBA00023163"/>
    </source>
</evidence>
<dbReference type="PROSITE" id="PS50082">
    <property type="entry name" value="WD_REPEATS_2"/>
    <property type="match status" value="1"/>
</dbReference>
<dbReference type="PANTHER" id="PTHR44215:SF1">
    <property type="entry name" value="WD REPEAT-CONTAINING PROTEIN 75"/>
    <property type="match status" value="1"/>
</dbReference>
<evidence type="ECO:0000256" key="2">
    <source>
        <dbReference type="ARBA" id="ARBA00022517"/>
    </source>
</evidence>
<accession>A0A0W0CXP3</accession>
<dbReference type="Proteomes" id="UP000054886">
    <property type="component" value="Unassembled WGS sequence"/>
</dbReference>
<gene>
    <name evidence="9" type="ORF">AO440_003977</name>
</gene>
<evidence type="ECO:0000256" key="5">
    <source>
        <dbReference type="ARBA" id="ARBA00022737"/>
    </source>
</evidence>
<keyword evidence="5" id="KW-0677">Repeat</keyword>
<dbReference type="GO" id="GO:0000462">
    <property type="term" value="P:maturation of SSU-rRNA from tricistronic rRNA transcript (SSU-rRNA, 5.8S rRNA, LSU-rRNA)"/>
    <property type="evidence" value="ECO:0007669"/>
    <property type="project" value="EnsemblFungi"/>
</dbReference>
<dbReference type="GO" id="GO:0034511">
    <property type="term" value="F:U3 snoRNA binding"/>
    <property type="evidence" value="ECO:0007669"/>
    <property type="project" value="EnsemblFungi"/>
</dbReference>
<reference evidence="9 10" key="1">
    <citation type="submission" date="2015-10" db="EMBL/GenBank/DDBJ databases">
        <title>Draft genomes sequences of Candida glabrata isolates 1A, 1B, 2A, 2B, 3A and 3B.</title>
        <authorList>
            <person name="Haavelsrud O.E."/>
            <person name="Gaustad P."/>
        </authorList>
    </citation>
    <scope>NUCLEOTIDE SEQUENCE [LARGE SCALE GENOMIC DNA]</scope>
    <source>
        <strain evidence="9">910700640</strain>
    </source>
</reference>
<protein>
    <submittedName>
        <fullName evidence="9">NET1-associated nuclear protein 1</fullName>
    </submittedName>
</protein>
<organism evidence="9 10">
    <name type="scientific">Candida glabrata</name>
    <name type="common">Yeast</name>
    <name type="synonym">Torulopsis glabrata</name>
    <dbReference type="NCBI Taxonomy" id="5478"/>
    <lineage>
        <taxon>Eukaryota</taxon>
        <taxon>Fungi</taxon>
        <taxon>Dikarya</taxon>
        <taxon>Ascomycota</taxon>
        <taxon>Saccharomycotina</taxon>
        <taxon>Saccharomycetes</taxon>
        <taxon>Saccharomycetales</taxon>
        <taxon>Saccharomycetaceae</taxon>
        <taxon>Nakaseomyces</taxon>
    </lineage>
</organism>
<evidence type="ECO:0000313" key="9">
    <source>
        <dbReference type="EMBL" id="KTB08088.1"/>
    </source>
</evidence>
<dbReference type="AlphaFoldDB" id="A0A0W0CXP3"/>
<proteinExistence type="predicted"/>
<evidence type="ECO:0000256" key="7">
    <source>
        <dbReference type="ARBA" id="ARBA00023242"/>
    </source>
</evidence>
<sequence length="872" mass="97730">MDIDKFHLSLVSGGKPSLARNVDTPDSKKNSTLLSDDLTHYVIPFNNQIKIYSTETKHCVKTIKFPNHEVLNTVFMNDDVKIVHFAFGDMTKTNDTTDNELLSIVTNTGSLLVLNLKGKLVEDPKHLNISAKLNDPKESISKILLGEATKQIKLITSKVNSDNTLAYYLYDCSFEDNISLTCTHELQNVQNISWSNNNLYLSYLVEQPKSEGSSKTEKIFKCISIFDDSLNQEFDLSIILPSTTVSQSSNSKTVSTIAIDNNGIQLAVGFFSGVITIVDLADLQTRLLKWHIDSVLSLTFTDDGSYLLSGGWEKVLSFWQLATNMQQFLPRLNGVIVDIDTIGNGKFYSLTLQLTENVTSADYQILLLNAADLTSVLSITGPLAVFSSETKNSKQPLSSMNTKTSESVSSSVVSKKKLKKKLLKNKRQDFTVPACINPVSKQIYFPHMSAIQVYDFYKNEPIAYQYVTSAVAGAMGKVRTELNIQEPLITEVQFTKDGKWMITQETEFPPEDLPSSKDLNYILKFWNKESGEGDWQLKTKVLNPHGLAVPITKILVAPSCINNSEGCLTADNNGGLKYWSFEKHEKNWCLTKVSLPNFNHFSNSVSLAWSSDGSLIFHGFDDKLQVIEFDTLRKFESSFSELTFDFEIQALLLSNDKTLVVATKTTLYAFDILAGAITHSYDLFPYIDGVYKNTNISRLLACNSKSGQIALVVNQQVEDESNNKTLNYKSSIIIFSADLSERVGSYSHDEYISCIEWNYESDFIFMDIQSRLGVVGATVSTEMSDEVNNEGVFDGLYHESGNSFHEELKKLSSQKVEAENVDTEDKNDVDLEFINGNFANKAINMNSFTSMMDNIQNIQMESLFDRVMKVLK</sequence>
<dbReference type="InterPro" id="IPR053826">
    <property type="entry name" value="WDR75"/>
</dbReference>
<dbReference type="EMBL" id="LLZZ01000106">
    <property type="protein sequence ID" value="KTB08088.1"/>
    <property type="molecule type" value="Genomic_DNA"/>
</dbReference>
<dbReference type="GO" id="GO:0033553">
    <property type="term" value="C:rDNA heterochromatin"/>
    <property type="evidence" value="ECO:0007669"/>
    <property type="project" value="EnsemblFungi"/>
</dbReference>
<dbReference type="PANTHER" id="PTHR44215">
    <property type="entry name" value="WD REPEAT-CONTAINING PROTEIN 75"/>
    <property type="match status" value="1"/>
</dbReference>
<comment type="subcellular location">
    <subcellularLocation>
        <location evidence="1">Nucleus</location>
        <location evidence="1">Nucleolus</location>
    </subcellularLocation>
</comment>
<dbReference type="GO" id="GO:0045943">
    <property type="term" value="P:positive regulation of transcription by RNA polymerase I"/>
    <property type="evidence" value="ECO:0007669"/>
    <property type="project" value="EnsemblFungi"/>
</dbReference>
<evidence type="ECO:0000256" key="1">
    <source>
        <dbReference type="ARBA" id="ARBA00004604"/>
    </source>
</evidence>
<dbReference type="GO" id="GO:0005777">
    <property type="term" value="C:peroxisome"/>
    <property type="evidence" value="ECO:0007669"/>
    <property type="project" value="EnsemblFungi"/>
</dbReference>
<evidence type="ECO:0000313" key="10">
    <source>
        <dbReference type="Proteomes" id="UP000054886"/>
    </source>
</evidence>
<dbReference type="InterPro" id="IPR001680">
    <property type="entry name" value="WD40_rpt"/>
</dbReference>
<evidence type="ECO:0000256" key="3">
    <source>
        <dbReference type="ARBA" id="ARBA00022552"/>
    </source>
</evidence>
<dbReference type="PROSITE" id="PS50294">
    <property type="entry name" value="WD_REPEATS_REGION"/>
    <property type="match status" value="1"/>
</dbReference>
<dbReference type="VEuPathDB" id="FungiDB:GVI51_M02695"/>
<keyword evidence="6" id="KW-0804">Transcription</keyword>
<evidence type="ECO:0000256" key="4">
    <source>
        <dbReference type="ARBA" id="ARBA00022574"/>
    </source>
</evidence>
<keyword evidence="2" id="KW-0690">Ribosome biogenesis</keyword>
<evidence type="ECO:0000256" key="8">
    <source>
        <dbReference type="PROSITE-ProRule" id="PRU00221"/>
    </source>
</evidence>
<keyword evidence="3" id="KW-0698">rRNA processing</keyword>
<keyword evidence="7" id="KW-0539">Nucleus</keyword>
<dbReference type="SUPFAM" id="SSF63829">
    <property type="entry name" value="Calcium-dependent phosphotriesterase"/>
    <property type="match status" value="1"/>
</dbReference>
<dbReference type="VEuPathDB" id="FungiDB:CAGL0M02805g"/>
<dbReference type="InterPro" id="IPR015943">
    <property type="entry name" value="WD40/YVTN_repeat-like_dom_sf"/>
</dbReference>
<dbReference type="Pfam" id="PF00400">
    <property type="entry name" value="WD40"/>
    <property type="match status" value="1"/>
</dbReference>